<keyword evidence="2" id="KW-1185">Reference proteome</keyword>
<organism evidence="1 2">
    <name type="scientific">Xylaria bambusicola</name>
    <dbReference type="NCBI Taxonomy" id="326684"/>
    <lineage>
        <taxon>Eukaryota</taxon>
        <taxon>Fungi</taxon>
        <taxon>Dikarya</taxon>
        <taxon>Ascomycota</taxon>
        <taxon>Pezizomycotina</taxon>
        <taxon>Sordariomycetes</taxon>
        <taxon>Xylariomycetidae</taxon>
        <taxon>Xylariales</taxon>
        <taxon>Xylariaceae</taxon>
        <taxon>Xylaria</taxon>
    </lineage>
</organism>
<proteinExistence type="predicted"/>
<comment type="caution">
    <text evidence="1">The sequence shown here is derived from an EMBL/GenBank/DDBJ whole genome shotgun (WGS) entry which is preliminary data.</text>
</comment>
<reference evidence="1 2" key="1">
    <citation type="submission" date="2023-10" db="EMBL/GenBank/DDBJ databases">
        <title>Draft genome sequence of Xylaria bambusicola isolate GMP-LS, the root and basal stem rot pathogen of sugarcane in Indonesia.</title>
        <authorList>
            <person name="Selvaraj P."/>
            <person name="Muralishankar V."/>
            <person name="Muruganantham S."/>
            <person name="Sp S."/>
            <person name="Haryani S."/>
            <person name="Lau K.J.X."/>
            <person name="Naqvi N.I."/>
        </authorList>
    </citation>
    <scope>NUCLEOTIDE SEQUENCE [LARGE SCALE GENOMIC DNA]</scope>
    <source>
        <strain evidence="1">GMP-LS</strain>
    </source>
</reference>
<evidence type="ECO:0000313" key="2">
    <source>
        <dbReference type="Proteomes" id="UP001305414"/>
    </source>
</evidence>
<protein>
    <submittedName>
        <fullName evidence="1">Uncharacterized protein</fullName>
    </submittedName>
</protein>
<evidence type="ECO:0000313" key="1">
    <source>
        <dbReference type="EMBL" id="KAK5626374.1"/>
    </source>
</evidence>
<accession>A0AAN7US55</accession>
<gene>
    <name evidence="1" type="ORF">RRF57_002089</name>
</gene>
<dbReference type="AlphaFoldDB" id="A0AAN7US55"/>
<dbReference type="EMBL" id="JAWHQM010000003">
    <property type="protein sequence ID" value="KAK5626374.1"/>
    <property type="molecule type" value="Genomic_DNA"/>
</dbReference>
<name>A0AAN7US55_9PEZI</name>
<dbReference type="Proteomes" id="UP001305414">
    <property type="component" value="Unassembled WGS sequence"/>
</dbReference>
<sequence>MNDFNHIAQLVLQDGFVHSNQHYRQITVNQAVHGADIVRDVKMMEIRTDMFDDLLQNDNGLIGNNTEYVQLFENFYIIKHSVAASMSMPHRNIERKTV</sequence>